<dbReference type="GO" id="GO:0055085">
    <property type="term" value="P:transmembrane transport"/>
    <property type="evidence" value="ECO:0007669"/>
    <property type="project" value="InterPro"/>
</dbReference>
<feature type="transmembrane region" description="Helical" evidence="8">
    <location>
        <begin position="45"/>
        <end position="64"/>
    </location>
</feature>
<dbReference type="Proteomes" id="UP000007431">
    <property type="component" value="Unassembled WGS sequence"/>
</dbReference>
<feature type="region of interest" description="Disordered" evidence="7">
    <location>
        <begin position="298"/>
        <end position="336"/>
    </location>
</feature>
<evidence type="ECO:0000256" key="5">
    <source>
        <dbReference type="ARBA" id="ARBA00022989"/>
    </source>
</evidence>
<name>D8Q7X0_SCHCM</name>
<evidence type="ECO:0000256" key="2">
    <source>
        <dbReference type="ARBA" id="ARBA00022448"/>
    </source>
</evidence>
<feature type="transmembrane region" description="Helical" evidence="8">
    <location>
        <begin position="484"/>
        <end position="512"/>
    </location>
</feature>
<dbReference type="KEGG" id="scm:SCHCO_02580854"/>
<dbReference type="PANTHER" id="PTHR43302:SF5">
    <property type="entry name" value="TRANSPORTER ARSB-RELATED"/>
    <property type="match status" value="1"/>
</dbReference>
<evidence type="ECO:0000259" key="9">
    <source>
        <dbReference type="Pfam" id="PF03600"/>
    </source>
</evidence>
<evidence type="ECO:0000313" key="11">
    <source>
        <dbReference type="Proteomes" id="UP000007431"/>
    </source>
</evidence>
<evidence type="ECO:0000256" key="3">
    <source>
        <dbReference type="ARBA" id="ARBA00022475"/>
    </source>
</evidence>
<organism evidence="11">
    <name type="scientific">Schizophyllum commune (strain H4-8 / FGSC 9210)</name>
    <name type="common">Split gill fungus</name>
    <dbReference type="NCBI Taxonomy" id="578458"/>
    <lineage>
        <taxon>Eukaryota</taxon>
        <taxon>Fungi</taxon>
        <taxon>Dikarya</taxon>
        <taxon>Basidiomycota</taxon>
        <taxon>Agaricomycotina</taxon>
        <taxon>Agaricomycetes</taxon>
        <taxon>Agaricomycetidae</taxon>
        <taxon>Agaricales</taxon>
        <taxon>Schizophyllaceae</taxon>
        <taxon>Schizophyllum</taxon>
    </lineage>
</organism>
<keyword evidence="6 8" id="KW-0472">Membrane</keyword>
<feature type="transmembrane region" description="Helical" evidence="8">
    <location>
        <begin position="440"/>
        <end position="464"/>
    </location>
</feature>
<dbReference type="STRING" id="578458.D8Q7X0"/>
<feature type="transmembrane region" description="Helical" evidence="8">
    <location>
        <begin position="76"/>
        <end position="99"/>
    </location>
</feature>
<evidence type="ECO:0000256" key="7">
    <source>
        <dbReference type="SAM" id="MobiDB-lite"/>
    </source>
</evidence>
<proteinExistence type="predicted"/>
<keyword evidence="11" id="KW-1185">Reference proteome</keyword>
<dbReference type="GO" id="GO:0005886">
    <property type="term" value="C:plasma membrane"/>
    <property type="evidence" value="ECO:0007669"/>
    <property type="project" value="UniProtKB-SubCell"/>
</dbReference>
<dbReference type="AlphaFoldDB" id="D8Q7X0"/>
<feature type="transmembrane region" description="Helical" evidence="8">
    <location>
        <begin position="119"/>
        <end position="147"/>
    </location>
</feature>
<protein>
    <recommendedName>
        <fullName evidence="9">Citrate transporter-like domain-containing protein</fullName>
    </recommendedName>
</protein>
<dbReference type="EMBL" id="GL377307">
    <property type="protein sequence ID" value="EFI96501.1"/>
    <property type="molecule type" value="Genomic_DNA"/>
</dbReference>
<evidence type="ECO:0000313" key="10">
    <source>
        <dbReference type="EMBL" id="EFI96501.1"/>
    </source>
</evidence>
<dbReference type="eggNOG" id="ENOG502QVIJ">
    <property type="taxonomic scope" value="Eukaryota"/>
</dbReference>
<comment type="subcellular location">
    <subcellularLocation>
        <location evidence="1">Cell membrane</location>
        <topology evidence="1">Multi-pass membrane protein</topology>
    </subcellularLocation>
</comment>
<evidence type="ECO:0000256" key="4">
    <source>
        <dbReference type="ARBA" id="ARBA00022692"/>
    </source>
</evidence>
<sequence>MIDRFSIVTLIFFILSVTFVIYPWSFYVHLPYFGRRKIPVNLNTAPILAIAILWAAQCIGATDIRNGIVGTDGLKPYNVLILFITLAYMSITLDATGLLKAVAFWVSNKGGTSGPRLYMYFYAMLTLLTVFIGNDPVILSGTVFLLYYTQANDLEPLPWLMSEFTAANTASMVLFLGNPTNVVICEGFGVNNVAFTVYTILPFVACCVCGLVALGFQFRHPKHIPRRLQRQDYLDPRDVLHDPIGACVGSFIFGACLVVIIVVSFFHIDVWKISLPFALAKLAFDIFWDHRRYVQGQFTNGPESDPTDDPQFGNNQPSASNGASRGTEEEAKAAHVYPPRAIDKKEGALQETEVTAPKTSSAAKRPLLPAKVVASLARVRQQWACHFPTLATALPRLPLALVPFAFSQFILIEGLARRGWIDVFATWYLRATHGALHPTIWLIGVLGIVLCNCAGTNIGATILLAKVLRAAPGVSPPTLRAAAIALAVGSNIGAVGATFCASLAGLLWAGILRQRGVVVRQRTFAYWNLLPLLVMAGVGLGVVSAEMAVLYRK</sequence>
<feature type="transmembrane region" description="Helical" evidence="8">
    <location>
        <begin position="524"/>
        <end position="551"/>
    </location>
</feature>
<evidence type="ECO:0000256" key="8">
    <source>
        <dbReference type="SAM" id="Phobius"/>
    </source>
</evidence>
<dbReference type="OMA" id="HWVEKTG"/>
<evidence type="ECO:0000256" key="6">
    <source>
        <dbReference type="ARBA" id="ARBA00023136"/>
    </source>
</evidence>
<dbReference type="HOGENOM" id="CLU_017834_1_0_1"/>
<feature type="transmembrane region" description="Helical" evidence="8">
    <location>
        <begin position="7"/>
        <end position="25"/>
    </location>
</feature>
<feature type="transmembrane region" description="Helical" evidence="8">
    <location>
        <begin position="197"/>
        <end position="218"/>
    </location>
</feature>
<dbReference type="OrthoDB" id="442352at2759"/>
<evidence type="ECO:0000256" key="1">
    <source>
        <dbReference type="ARBA" id="ARBA00004651"/>
    </source>
</evidence>
<keyword evidence="2" id="KW-0813">Transport</keyword>
<feature type="transmembrane region" description="Helical" evidence="8">
    <location>
        <begin position="239"/>
        <end position="264"/>
    </location>
</feature>
<accession>D8Q7X0</accession>
<dbReference type="InterPro" id="IPR004680">
    <property type="entry name" value="Cit_transptr-like_dom"/>
</dbReference>
<keyword evidence="5 8" id="KW-1133">Transmembrane helix</keyword>
<dbReference type="PANTHER" id="PTHR43302">
    <property type="entry name" value="TRANSPORTER ARSB-RELATED"/>
    <property type="match status" value="1"/>
</dbReference>
<feature type="domain" description="Citrate transporter-like" evidence="9">
    <location>
        <begin position="77"/>
        <end position="278"/>
    </location>
</feature>
<reference evidence="10 11" key="1">
    <citation type="journal article" date="2010" name="Nat. Biotechnol.">
        <title>Genome sequence of the model mushroom Schizophyllum commune.</title>
        <authorList>
            <person name="Ohm R.A."/>
            <person name="de Jong J.F."/>
            <person name="Lugones L.G."/>
            <person name="Aerts A."/>
            <person name="Kothe E."/>
            <person name="Stajich J.E."/>
            <person name="de Vries R.P."/>
            <person name="Record E."/>
            <person name="Levasseur A."/>
            <person name="Baker S.E."/>
            <person name="Bartholomew K.A."/>
            <person name="Coutinho P.M."/>
            <person name="Erdmann S."/>
            <person name="Fowler T.J."/>
            <person name="Gathman A.C."/>
            <person name="Lombard V."/>
            <person name="Henrissat B."/>
            <person name="Knabe N."/>
            <person name="Kuees U."/>
            <person name="Lilly W.W."/>
            <person name="Lindquist E."/>
            <person name="Lucas S."/>
            <person name="Magnuson J.K."/>
            <person name="Piumi F."/>
            <person name="Raudaskoski M."/>
            <person name="Salamov A."/>
            <person name="Schmutz J."/>
            <person name="Schwarze F.W.M.R."/>
            <person name="vanKuyk P.A."/>
            <person name="Horton J.S."/>
            <person name="Grigoriev I.V."/>
            <person name="Woesten H.A.B."/>
        </authorList>
    </citation>
    <scope>NUCLEOTIDE SEQUENCE [LARGE SCALE GENOMIC DNA]</scope>
    <source>
        <strain evidence="11">H4-8 / FGSC 9210</strain>
    </source>
</reference>
<dbReference type="InParanoid" id="D8Q7X0"/>
<keyword evidence="3" id="KW-1003">Cell membrane</keyword>
<dbReference type="VEuPathDB" id="FungiDB:SCHCODRAFT_02580854"/>
<dbReference type="RefSeq" id="XP_003031404.1">
    <property type="nucleotide sequence ID" value="XM_003031358.1"/>
</dbReference>
<dbReference type="Pfam" id="PF03600">
    <property type="entry name" value="CitMHS"/>
    <property type="match status" value="1"/>
</dbReference>
<keyword evidence="4 8" id="KW-0812">Transmembrane</keyword>
<feature type="compositionally biased region" description="Polar residues" evidence="7">
    <location>
        <begin position="312"/>
        <end position="324"/>
    </location>
</feature>
<dbReference type="GeneID" id="9586818"/>
<gene>
    <name evidence="10" type="ORF">SCHCODRAFT_16163</name>
</gene>